<keyword evidence="4" id="KW-1185">Reference proteome</keyword>
<reference evidence="3 4" key="1">
    <citation type="submission" date="2023-04" db="EMBL/GenBank/DDBJ databases">
        <title>Genome of Basidiobolus ranarum AG-B5.</title>
        <authorList>
            <person name="Stajich J.E."/>
            <person name="Carter-House D."/>
            <person name="Gryganskyi A."/>
        </authorList>
    </citation>
    <scope>NUCLEOTIDE SEQUENCE [LARGE SCALE GENOMIC DNA]</scope>
    <source>
        <strain evidence="3 4">AG-B5</strain>
    </source>
</reference>
<name>A0ABR2WEF9_9FUNG</name>
<keyword evidence="2" id="KW-0732">Signal</keyword>
<organism evidence="3 4">
    <name type="scientific">Basidiobolus ranarum</name>
    <dbReference type="NCBI Taxonomy" id="34480"/>
    <lineage>
        <taxon>Eukaryota</taxon>
        <taxon>Fungi</taxon>
        <taxon>Fungi incertae sedis</taxon>
        <taxon>Zoopagomycota</taxon>
        <taxon>Entomophthoromycotina</taxon>
        <taxon>Basidiobolomycetes</taxon>
        <taxon>Basidiobolales</taxon>
        <taxon>Basidiobolaceae</taxon>
        <taxon>Basidiobolus</taxon>
    </lineage>
</organism>
<feature type="compositionally biased region" description="Polar residues" evidence="1">
    <location>
        <begin position="354"/>
        <end position="363"/>
    </location>
</feature>
<proteinExistence type="predicted"/>
<feature type="compositionally biased region" description="Pro residues" evidence="1">
    <location>
        <begin position="562"/>
        <end position="572"/>
    </location>
</feature>
<evidence type="ECO:0000313" key="3">
    <source>
        <dbReference type="EMBL" id="KAK9759877.1"/>
    </source>
</evidence>
<feature type="region of interest" description="Disordered" evidence="1">
    <location>
        <begin position="464"/>
        <end position="519"/>
    </location>
</feature>
<feature type="compositionally biased region" description="Polar residues" evidence="1">
    <location>
        <begin position="337"/>
        <end position="348"/>
    </location>
</feature>
<feature type="compositionally biased region" description="Low complexity" evidence="1">
    <location>
        <begin position="573"/>
        <end position="585"/>
    </location>
</feature>
<feature type="compositionally biased region" description="Basic and acidic residues" evidence="1">
    <location>
        <begin position="589"/>
        <end position="627"/>
    </location>
</feature>
<feature type="compositionally biased region" description="Basic and acidic residues" evidence="1">
    <location>
        <begin position="489"/>
        <end position="512"/>
    </location>
</feature>
<evidence type="ECO:0000256" key="1">
    <source>
        <dbReference type="SAM" id="MobiDB-lite"/>
    </source>
</evidence>
<evidence type="ECO:0000256" key="2">
    <source>
        <dbReference type="SAM" id="SignalP"/>
    </source>
</evidence>
<gene>
    <name evidence="3" type="ORF">K7432_016645</name>
</gene>
<feature type="chain" id="PRO_5046853543" evidence="2">
    <location>
        <begin position="22"/>
        <end position="635"/>
    </location>
</feature>
<dbReference type="EMBL" id="JASJQH010002891">
    <property type="protein sequence ID" value="KAK9759877.1"/>
    <property type="molecule type" value="Genomic_DNA"/>
</dbReference>
<feature type="region of interest" description="Disordered" evidence="1">
    <location>
        <begin position="337"/>
        <end position="422"/>
    </location>
</feature>
<evidence type="ECO:0000313" key="4">
    <source>
        <dbReference type="Proteomes" id="UP001479436"/>
    </source>
</evidence>
<dbReference type="Proteomes" id="UP001479436">
    <property type="component" value="Unassembled WGS sequence"/>
</dbReference>
<feature type="compositionally biased region" description="Basic and acidic residues" evidence="1">
    <location>
        <begin position="368"/>
        <end position="380"/>
    </location>
</feature>
<feature type="compositionally biased region" description="Polar residues" evidence="1">
    <location>
        <begin position="405"/>
        <end position="418"/>
    </location>
</feature>
<sequence length="635" mass="69591">MFLKILLISLFLTKTVRVVHAQNPSGENIGSIYSANRFTSVATLQPVETLSGHCNSAKVTCISNTEAKKCINGQWVIEKCPNKNGQYQCQQQSDTKVFCNRRWKQTYYHTGKTTATKTEVIYKTKESSKVVTQSCDSKTFQNYCYDKHNVAFCHDNVAGLLPCGPYGECQPGEGCRPINMPPIDGGGECVLGTGRCYNGTAALYCADSQAGYQIYPCRPNMECSEILNMCVPGSIWKNHEITSTKIEKTTISVGKEVKKVVTENECTKQIECVDPWTTGEYLWCENGKMVPTWCAKQAVCVDVLHRQWVYDWTLHKYNLDTRVSSVECQIFLESVQNPSPGSRKSLPSSLAKPTLQNSASNTISYSKNKNESKGESEKTHIQSKPSHTSTQEPKSNSNDSKEAKSSVSKTIQASSAPNQCKPGCLQENVSPIMVKCTNGHTETSSCGSGMVCVLFEGKPTCANTLAPPPLQPPQSSQPQIDTKSTSQHPKTEATEKPKSSVHNQESKTTEKPHSKKCVPGCLQENVSPIMIKCVNGREETSSCGSGYVCVPFEGKPSCANALPPPPPPPPQSSQPQIETSSTQQPAKSIKTEKPSSSDHHEKSMESEKTHSSEHPTVKSKETEKPSSSEHLNILP</sequence>
<accession>A0ABR2WEF9</accession>
<feature type="compositionally biased region" description="Polar residues" evidence="1">
    <location>
        <begin position="382"/>
        <end position="398"/>
    </location>
</feature>
<protein>
    <submittedName>
        <fullName evidence="3">Uncharacterized protein</fullName>
    </submittedName>
</protein>
<feature type="region of interest" description="Disordered" evidence="1">
    <location>
        <begin position="554"/>
        <end position="635"/>
    </location>
</feature>
<comment type="caution">
    <text evidence="3">The sequence shown here is derived from an EMBL/GenBank/DDBJ whole genome shotgun (WGS) entry which is preliminary data.</text>
</comment>
<feature type="signal peptide" evidence="2">
    <location>
        <begin position="1"/>
        <end position="21"/>
    </location>
</feature>